<feature type="domain" description="Rho-GAP" evidence="2">
    <location>
        <begin position="58"/>
        <end position="242"/>
    </location>
</feature>
<dbReference type="InterPro" id="IPR042869">
    <property type="entry name" value="ARHGAP11A/B"/>
</dbReference>
<feature type="compositionally biased region" description="Polar residues" evidence="1">
    <location>
        <begin position="1308"/>
        <end position="1317"/>
    </location>
</feature>
<reference evidence="4" key="1">
    <citation type="submission" date="2025-08" db="UniProtKB">
        <authorList>
            <consortium name="RefSeq"/>
        </authorList>
    </citation>
    <scope>IDENTIFICATION</scope>
    <source>
        <tissue evidence="4">Testes</tissue>
    </source>
</reference>
<feature type="region of interest" description="Disordered" evidence="1">
    <location>
        <begin position="830"/>
        <end position="851"/>
    </location>
</feature>
<organism evidence="3 4">
    <name type="scientific">Saccoglossus kowalevskii</name>
    <name type="common">Acorn worm</name>
    <dbReference type="NCBI Taxonomy" id="10224"/>
    <lineage>
        <taxon>Eukaryota</taxon>
        <taxon>Metazoa</taxon>
        <taxon>Hemichordata</taxon>
        <taxon>Enteropneusta</taxon>
        <taxon>Harrimaniidae</taxon>
        <taxon>Saccoglossus</taxon>
    </lineage>
</organism>
<gene>
    <name evidence="4" type="primary">LOC100370086</name>
</gene>
<dbReference type="PANTHER" id="PTHR15670">
    <property type="entry name" value="RHO GTPASE ACTIVATING PROTEIN 11A"/>
    <property type="match status" value="1"/>
</dbReference>
<dbReference type="Gene3D" id="1.10.555.10">
    <property type="entry name" value="Rho GTPase activation protein"/>
    <property type="match status" value="1"/>
</dbReference>
<feature type="region of interest" description="Disordered" evidence="1">
    <location>
        <begin position="1014"/>
        <end position="1033"/>
    </location>
</feature>
<feature type="region of interest" description="Disordered" evidence="1">
    <location>
        <begin position="667"/>
        <end position="710"/>
    </location>
</feature>
<dbReference type="GeneID" id="100370086"/>
<dbReference type="SMART" id="SM00324">
    <property type="entry name" value="RhoGAP"/>
    <property type="match status" value="1"/>
</dbReference>
<feature type="region of interest" description="Disordered" evidence="1">
    <location>
        <begin position="258"/>
        <end position="296"/>
    </location>
</feature>
<dbReference type="InterPro" id="IPR008936">
    <property type="entry name" value="Rho_GTPase_activation_prot"/>
</dbReference>
<feature type="region of interest" description="Disordered" evidence="1">
    <location>
        <begin position="1296"/>
        <end position="1341"/>
    </location>
</feature>
<dbReference type="PROSITE" id="PS50238">
    <property type="entry name" value="RHOGAP"/>
    <property type="match status" value="1"/>
</dbReference>
<feature type="region of interest" description="Disordered" evidence="1">
    <location>
        <begin position="456"/>
        <end position="523"/>
    </location>
</feature>
<proteinExistence type="predicted"/>
<dbReference type="SUPFAM" id="SSF48350">
    <property type="entry name" value="GTPase activation domain, GAP"/>
    <property type="match status" value="1"/>
</dbReference>
<feature type="region of interest" description="Disordered" evidence="1">
    <location>
        <begin position="595"/>
        <end position="636"/>
    </location>
</feature>
<evidence type="ECO:0000313" key="3">
    <source>
        <dbReference type="Proteomes" id="UP000694865"/>
    </source>
</evidence>
<dbReference type="Pfam" id="PF00620">
    <property type="entry name" value="RhoGAP"/>
    <property type="match status" value="1"/>
</dbReference>
<dbReference type="InterPro" id="IPR000198">
    <property type="entry name" value="RhoGAP_dom"/>
</dbReference>
<feature type="compositionally biased region" description="Polar residues" evidence="1">
    <location>
        <begin position="687"/>
        <end position="699"/>
    </location>
</feature>
<evidence type="ECO:0000256" key="1">
    <source>
        <dbReference type="SAM" id="MobiDB-lite"/>
    </source>
</evidence>
<evidence type="ECO:0000259" key="2">
    <source>
        <dbReference type="PROSITE" id="PS50238"/>
    </source>
</evidence>
<feature type="region of interest" description="Disordered" evidence="1">
    <location>
        <begin position="763"/>
        <end position="783"/>
    </location>
</feature>
<feature type="region of interest" description="Disordered" evidence="1">
    <location>
        <begin position="1116"/>
        <end position="1141"/>
    </location>
</feature>
<name>A0ABM0GZH4_SACKO</name>
<keyword evidence="3" id="KW-1185">Reference proteome</keyword>
<feature type="compositionally biased region" description="Basic residues" evidence="1">
    <location>
        <begin position="282"/>
        <end position="291"/>
    </location>
</feature>
<sequence length="1351" mass="148705">MKEISQIDDLESLKYVIYRELKSLGVKVPKEKRSSSQEPTSFNGVFGNKLGYVASIVVDHETGCTVPKFLVEAVTFLEKYLKSEGLFRKSGSHARQKDLKQKIQDGYCSIPADSQVYDIAGLFKQFFRELSDPLLTYRLHDAFMKCYLLEEEIDQQYAVLLLCNLLPVSHLHTLQYTMKFLMRVADHSKENKMDASNLAVVLAPNLMGSTEKNEKMTAAAEKSMRIRTNIIHQLIKDGDKIGTVSDILFSKISTMSTKSGAMSCDGLTSEDELDRSSDTFLSKKRRKKRRSGSVSGIVSGLGQSLGILKSANTSVNKTPGSVWDTPLTFVNSDTVSPHQSLLVPGETPTIRRSMKRKQEDIGAFSAAKRKAMLHQLTSDPKYSKQGIHIHKGTPVGLNTPITPLRPPGSAIGESSAKTSEQLFGFMSPSIKYADESGSFCSSPTVKLLDEINMSQDTITPSSKKKSKSKTPNLNKKIKRHSSSNAGSGCFSPRADNKRRSIRQRLRQRSSSVQGTPSKLKKNNSVGWRLAKGLPLDGLDTLNFEGLQNPITPIITLNANTKKSKKLFRRHKKVPTSPGRLITTEKCVSYVPYSPNVGSSQGSSAKEENQALLRPPSPSAKYRGKGTPQLGRKINENLSGSPKVITVDIHMKTPCNAAMASNRLYVETSGSTKSPGHVTAKPPKCHSSRQPCNRASSSEIRNLKPPSPVQLKKEQLAKQQATRIAAKMAKTNPTQAAHKQRIVKSASVPENLDSVPVTRLKPILKSSQSLPEELERTQSGLPPKMMSETQACKGRPILTAAVSLPEALVVSSESVTIGKSTSCQSIASILSEDGNDKESDRSSQSVDPPQATEIDVVAQKGRIIKETNISEIETVEAKEVTELARSPPPKMSKSESFDSGKGLSMFDLTTVGVQSTSEDGSCVEVNTEHQEVDGMTENVHDGSGVDVDRNSSISSVDSVIDSAVGCQDDEMEIGDNACSEVREMLHEDDDVDESCDSVSTKQYLSLDSFDEQNCEGDFDSGTGNSSISKSKIAHSSSDSKITVGKVASEMVKNDGNVSPLKRALSYTLPNRDETRQESTSSLNSSLVQRHIELFNSFNKEEFTSPLRVAKKPLAFRRAPSLRRRKNSDSRDDSESQVVEVKSMKKTTSDVSLMKRPKIPITSMLVKSMSMDSGFTKLACDTSYIRKESHDHNDSYEEAISSAMSHVRVPRKVIDDDDDDVFIVPKSPLKDYNFIQSKRMTSKKEKSRKMTPMRELPKKYMIAPQSLTPLKLATRTRVRSNSGKVVKKSPMKALKRLSPESSGHFKHNNALLTPTNRTSKILKKSPKYPNSPKSPVKMTNGGGHLKTYYMKDF</sequence>
<dbReference type="Proteomes" id="UP000694865">
    <property type="component" value="Unplaced"/>
</dbReference>
<evidence type="ECO:0000313" key="4">
    <source>
        <dbReference type="RefSeq" id="XP_002740839.1"/>
    </source>
</evidence>
<protein>
    <submittedName>
        <fullName evidence="4">Uncharacterized protein LOC100370086</fullName>
    </submittedName>
</protein>
<dbReference type="PANTHER" id="PTHR15670:SF4">
    <property type="entry name" value="RHO GTPASE-ACTIVATING PROTEIN 11A"/>
    <property type="match status" value="1"/>
</dbReference>
<dbReference type="RefSeq" id="XP_002740839.1">
    <property type="nucleotide sequence ID" value="XM_002740793.2"/>
</dbReference>
<accession>A0ABM0GZH4</accession>
<feature type="compositionally biased region" description="Low complexity" evidence="1">
    <location>
        <begin position="1024"/>
        <end position="1033"/>
    </location>
</feature>